<organism evidence="1 2">
    <name type="scientific">Mycolicibacterium iranicum</name>
    <name type="common">Mycobacterium iranicum</name>
    <dbReference type="NCBI Taxonomy" id="912594"/>
    <lineage>
        <taxon>Bacteria</taxon>
        <taxon>Bacillati</taxon>
        <taxon>Actinomycetota</taxon>
        <taxon>Actinomycetes</taxon>
        <taxon>Mycobacteriales</taxon>
        <taxon>Mycobacteriaceae</taxon>
        <taxon>Mycolicibacterium</taxon>
    </lineage>
</organism>
<accession>A0A178LBP9</accession>
<evidence type="ECO:0000313" key="1">
    <source>
        <dbReference type="EMBL" id="OAN27515.1"/>
    </source>
</evidence>
<evidence type="ECO:0008006" key="3">
    <source>
        <dbReference type="Google" id="ProtNLM"/>
    </source>
</evidence>
<gene>
    <name evidence="1" type="ORF">A4X20_11785</name>
</gene>
<reference evidence="1 2" key="1">
    <citation type="submission" date="2016-04" db="EMBL/GenBank/DDBJ databases">
        <title>Draft Genome Sequences of Staphylococcus capitis Strain H36, S. capitis Strain H65, S. cohnii Strain H62, S. hominis Strain H69, Mycobacterium iranicum Strain H39, Plantibacter sp. Strain H53, Pseudomonas oryzihabitans Strain H72, and Microbacterium sp. Strain H83, isolated from residential settings.</title>
        <authorList>
            <person name="Lymperopoulou D."/>
            <person name="Adams R.I."/>
            <person name="Lindow S."/>
            <person name="Coil D.A."/>
            <person name="Jospin G."/>
            <person name="Eisen J.A."/>
        </authorList>
    </citation>
    <scope>NUCLEOTIDE SEQUENCE [LARGE SCALE GENOMIC DNA]</scope>
    <source>
        <strain evidence="1 2">H39</strain>
    </source>
</reference>
<dbReference type="InterPro" id="IPR011009">
    <property type="entry name" value="Kinase-like_dom_sf"/>
</dbReference>
<dbReference type="OrthoDB" id="4602230at2"/>
<comment type="caution">
    <text evidence="1">The sequence shown here is derived from an EMBL/GenBank/DDBJ whole genome shotgun (WGS) entry which is preliminary data.</text>
</comment>
<name>A0A178LBP9_MYCIR</name>
<dbReference type="AlphaFoldDB" id="A0A178LBP9"/>
<protein>
    <recommendedName>
        <fullName evidence="3">Aminoglycoside phosphotransferase domain-containing protein</fullName>
    </recommendedName>
</protein>
<dbReference type="EMBL" id="LWCS01000087">
    <property type="protein sequence ID" value="OAN27515.1"/>
    <property type="molecule type" value="Genomic_DNA"/>
</dbReference>
<proteinExistence type="predicted"/>
<dbReference type="Proteomes" id="UP000078396">
    <property type="component" value="Unassembled WGS sequence"/>
</dbReference>
<dbReference type="RefSeq" id="WP_064285304.1">
    <property type="nucleotide sequence ID" value="NZ_LWCS01000087.1"/>
</dbReference>
<dbReference type="SUPFAM" id="SSF56112">
    <property type="entry name" value="Protein kinase-like (PK-like)"/>
    <property type="match status" value="1"/>
</dbReference>
<evidence type="ECO:0000313" key="2">
    <source>
        <dbReference type="Proteomes" id="UP000078396"/>
    </source>
</evidence>
<sequence length="424" mass="46817">MNGSWPRGDLSGLEFPACPEALRDGGVGFLRDAFRAWGVLGADNDVVGIDRFEEIGGGSTGRKVVLSVRYAVPQRGLHSELFVKFSRDFDDVLRDVGRTQMRSEVRFAALAQTPGFPIAVPATQFADYHEASGTGLLITERILFGANGIEPHYPKCLDHRMPGQFEHYRAIVVALARLAGAHRAGRLPRGLVEQFSVDLGAATVGERPSRTPEQLDRRLIRLAAFVEAHPGLFPERVRTPQLIARLMPEGRAVTVAEPAIWRHLAATRDHIALCHWNANVDNAWFWRDEHGLRCGLMDWGCVSQMNVAMALWGALSAAEADLWSRHLGDLLRVFCEVVGDMGGPRLRPAALHRHLALYAILMGVTWLLDVPALIRARVPDLDARTTRADPHIECDEGVRAPLQMLVNVLNLWAGTDLDAALRSL</sequence>